<evidence type="ECO:0000313" key="1">
    <source>
        <dbReference type="EMBL" id="MXU94054.1"/>
    </source>
</evidence>
<dbReference type="EMBL" id="GIFC01011971">
    <property type="protein sequence ID" value="MXU94054.1"/>
    <property type="molecule type" value="Transcribed_RNA"/>
</dbReference>
<sequence>MPTKRSPRCALLLSSARSPPASFSSLCSLSLESSSDSVCSWSPPRLAATSLTASTICCSRPLVFSAASLNSGFFGRPGLANLKEILEGSELDTDSIFMSVSKADSLSMAAFLASSGSLTFWWGSSGVLEDDEQCLGSVLNTHLARCVHRRTPSIAL</sequence>
<accession>A0A6B0UWZ5</accession>
<protein>
    <submittedName>
        <fullName evidence="1">Putative secreted protein</fullName>
    </submittedName>
</protein>
<proteinExistence type="predicted"/>
<organism evidence="1">
    <name type="scientific">Ixodes ricinus</name>
    <name type="common">Common tick</name>
    <name type="synonym">Acarus ricinus</name>
    <dbReference type="NCBI Taxonomy" id="34613"/>
    <lineage>
        <taxon>Eukaryota</taxon>
        <taxon>Metazoa</taxon>
        <taxon>Ecdysozoa</taxon>
        <taxon>Arthropoda</taxon>
        <taxon>Chelicerata</taxon>
        <taxon>Arachnida</taxon>
        <taxon>Acari</taxon>
        <taxon>Parasitiformes</taxon>
        <taxon>Ixodida</taxon>
        <taxon>Ixodoidea</taxon>
        <taxon>Ixodidae</taxon>
        <taxon>Ixodinae</taxon>
        <taxon>Ixodes</taxon>
    </lineage>
</organism>
<dbReference type="AlphaFoldDB" id="A0A6B0UWZ5"/>
<reference evidence="1" key="1">
    <citation type="submission" date="2019-12" db="EMBL/GenBank/DDBJ databases">
        <title>An insight into the sialome of adult female Ixodes ricinus ticks feeding for 6 days.</title>
        <authorList>
            <person name="Perner J."/>
            <person name="Ribeiro J.M.C."/>
        </authorList>
    </citation>
    <scope>NUCLEOTIDE SEQUENCE</scope>
    <source>
        <strain evidence="1">Semi-engorged</strain>
        <tissue evidence="1">Salivary glands</tissue>
    </source>
</reference>
<name>A0A6B0UWZ5_IXORI</name>